<evidence type="ECO:0000313" key="8">
    <source>
        <dbReference type="EMBL" id="JAS25232.1"/>
    </source>
</evidence>
<evidence type="ECO:0000313" key="7">
    <source>
        <dbReference type="EMBL" id="JAS09455.1"/>
    </source>
</evidence>
<feature type="domain" description="HMG box" evidence="6">
    <location>
        <begin position="56"/>
        <end position="124"/>
    </location>
</feature>
<dbReference type="GO" id="GO:0010468">
    <property type="term" value="P:regulation of gene expression"/>
    <property type="evidence" value="ECO:0007669"/>
    <property type="project" value="TreeGrafter"/>
</dbReference>
<dbReference type="InterPro" id="IPR009071">
    <property type="entry name" value="HMG_box_dom"/>
</dbReference>
<keyword evidence="1 3" id="KW-0238">DNA-binding</keyword>
<dbReference type="PROSITE" id="PS50118">
    <property type="entry name" value="HMG_BOX_2"/>
    <property type="match status" value="1"/>
</dbReference>
<evidence type="ECO:0000259" key="6">
    <source>
        <dbReference type="PROSITE" id="PS50118"/>
    </source>
</evidence>
<keyword evidence="2 3" id="KW-0539">Nucleus</keyword>
<evidence type="ECO:0000256" key="3">
    <source>
        <dbReference type="PROSITE-ProRule" id="PRU00267"/>
    </source>
</evidence>
<dbReference type="Gene3D" id="1.10.30.10">
    <property type="entry name" value="High mobility group box domain"/>
    <property type="match status" value="1"/>
</dbReference>
<dbReference type="GO" id="GO:0005634">
    <property type="term" value="C:nucleus"/>
    <property type="evidence" value="ECO:0007669"/>
    <property type="project" value="UniProtKB-UniRule"/>
</dbReference>
<dbReference type="AlphaFoldDB" id="A0A1B6DHW6"/>
<proteinExistence type="predicted"/>
<feature type="DNA-binding region" description="HMG box" evidence="3">
    <location>
        <begin position="56"/>
        <end position="124"/>
    </location>
</feature>
<name>A0A1B6DHW6_9HEMI</name>
<accession>A0A1B6DHW6</accession>
<organism evidence="8">
    <name type="scientific">Clastoptera arizonana</name>
    <name type="common">Arizona spittle bug</name>
    <dbReference type="NCBI Taxonomy" id="38151"/>
    <lineage>
        <taxon>Eukaryota</taxon>
        <taxon>Metazoa</taxon>
        <taxon>Ecdysozoa</taxon>
        <taxon>Arthropoda</taxon>
        <taxon>Hexapoda</taxon>
        <taxon>Insecta</taxon>
        <taxon>Pterygota</taxon>
        <taxon>Neoptera</taxon>
        <taxon>Paraneoptera</taxon>
        <taxon>Hemiptera</taxon>
        <taxon>Auchenorrhyncha</taxon>
        <taxon>Cercopoidea</taxon>
        <taxon>Clastopteridae</taxon>
        <taxon>Clastoptera</taxon>
    </lineage>
</organism>
<dbReference type="EMBL" id="GEDC01027843">
    <property type="protein sequence ID" value="JAS09455.1"/>
    <property type="molecule type" value="Transcribed_RNA"/>
</dbReference>
<evidence type="ECO:0000256" key="5">
    <source>
        <dbReference type="SAM" id="MobiDB-lite"/>
    </source>
</evidence>
<keyword evidence="4" id="KW-0175">Coiled coil</keyword>
<gene>
    <name evidence="7" type="ORF">g.8118</name>
    <name evidence="8" type="ORF">g.8119</name>
</gene>
<dbReference type="InterPro" id="IPR051965">
    <property type="entry name" value="ChromReg_NeuronalGeneExpr"/>
</dbReference>
<dbReference type="GO" id="GO:0003677">
    <property type="term" value="F:DNA binding"/>
    <property type="evidence" value="ECO:0007669"/>
    <property type="project" value="UniProtKB-UniRule"/>
</dbReference>
<dbReference type="PANTHER" id="PTHR46040:SF3">
    <property type="entry name" value="HIGH MOBILITY GROUP PROTEIN 2"/>
    <property type="match status" value="1"/>
</dbReference>
<dbReference type="Pfam" id="PF00505">
    <property type="entry name" value="HMG_box"/>
    <property type="match status" value="1"/>
</dbReference>
<sequence>MEESAVEESESGQVEHPLDTSAGVSSGEKGDNGVGKRTSVPKGKKRKKTPRDQTAPKQPLTGYVRFMNDRREKARADHPNIPYSEITKMLGIEWSQLPQDEKQQYLTAAEQDKERYNQEMNAYKQTEAYRIFTQKQAVRKLKEEQREEIGPEKESEITAGFDIPIFTEEFLDHNKARESELRQLRKSNTDYEQQNAVLQKHLENMRAAVEKLTVETQQQKNNNAALQQHLQQLRMTLATGLANTPLPGTNELPSVDTIDEYMERLHSLIIDNNQLNPGLTNNVRDIISRIDFQG</sequence>
<feature type="coiled-coil region" evidence="4">
    <location>
        <begin position="99"/>
        <end position="126"/>
    </location>
</feature>
<reference evidence="8" key="1">
    <citation type="submission" date="2015-12" db="EMBL/GenBank/DDBJ databases">
        <title>De novo transcriptome assembly of four potential Pierce s Disease insect vectors from Arizona vineyards.</title>
        <authorList>
            <person name="Tassone E.E."/>
        </authorList>
    </citation>
    <scope>NUCLEOTIDE SEQUENCE</scope>
</reference>
<dbReference type="EMBL" id="GEDC01012066">
    <property type="protein sequence ID" value="JAS25232.1"/>
    <property type="molecule type" value="Transcribed_RNA"/>
</dbReference>
<feature type="coiled-coil region" evidence="4">
    <location>
        <begin position="174"/>
        <end position="236"/>
    </location>
</feature>
<dbReference type="PANTHER" id="PTHR46040">
    <property type="entry name" value="HIGH MOBILITY GROUP PROTEIN 2"/>
    <property type="match status" value="1"/>
</dbReference>
<dbReference type="InterPro" id="IPR036910">
    <property type="entry name" value="HMG_box_dom_sf"/>
</dbReference>
<dbReference type="PRINTS" id="PR00886">
    <property type="entry name" value="HIGHMOBLTY12"/>
</dbReference>
<feature type="compositionally biased region" description="Acidic residues" evidence="5">
    <location>
        <begin position="1"/>
        <end position="10"/>
    </location>
</feature>
<evidence type="ECO:0000256" key="4">
    <source>
        <dbReference type="SAM" id="Coils"/>
    </source>
</evidence>
<evidence type="ECO:0000256" key="2">
    <source>
        <dbReference type="ARBA" id="ARBA00023242"/>
    </source>
</evidence>
<feature type="region of interest" description="Disordered" evidence="5">
    <location>
        <begin position="1"/>
        <end position="75"/>
    </location>
</feature>
<evidence type="ECO:0000256" key="1">
    <source>
        <dbReference type="ARBA" id="ARBA00023125"/>
    </source>
</evidence>
<dbReference type="CDD" id="cd21980">
    <property type="entry name" value="HMG-box_HMG20"/>
    <property type="match status" value="1"/>
</dbReference>
<dbReference type="SMART" id="SM00398">
    <property type="entry name" value="HMG"/>
    <property type="match status" value="1"/>
</dbReference>
<protein>
    <recommendedName>
        <fullName evidence="6">HMG box domain-containing protein</fullName>
    </recommendedName>
</protein>
<dbReference type="SUPFAM" id="SSF47095">
    <property type="entry name" value="HMG-box"/>
    <property type="match status" value="1"/>
</dbReference>